<dbReference type="GO" id="GO:0019867">
    <property type="term" value="C:outer membrane"/>
    <property type="evidence" value="ECO:0007669"/>
    <property type="project" value="InterPro"/>
</dbReference>
<name>A0A0J1HAW6_9GAMM</name>
<dbReference type="AlphaFoldDB" id="A0A0J1HAW6"/>
<evidence type="ECO:0000256" key="8">
    <source>
        <dbReference type="SAM" id="SignalP"/>
    </source>
</evidence>
<accession>A0A0J1HAW6</accession>
<dbReference type="InterPro" id="IPR003921">
    <property type="entry name" value="Cell_synth_C"/>
</dbReference>
<evidence type="ECO:0000313" key="11">
    <source>
        <dbReference type="Proteomes" id="UP000035909"/>
    </source>
</evidence>
<evidence type="ECO:0000259" key="9">
    <source>
        <dbReference type="Pfam" id="PF05420"/>
    </source>
</evidence>
<evidence type="ECO:0000256" key="2">
    <source>
        <dbReference type="ARBA" id="ARBA00005186"/>
    </source>
</evidence>
<evidence type="ECO:0000256" key="4">
    <source>
        <dbReference type="ARBA" id="ARBA00022737"/>
    </source>
</evidence>
<dbReference type="SUPFAM" id="SSF48452">
    <property type="entry name" value="TPR-like"/>
    <property type="match status" value="2"/>
</dbReference>
<dbReference type="Pfam" id="PF13432">
    <property type="entry name" value="TPR_16"/>
    <property type="match status" value="1"/>
</dbReference>
<dbReference type="EMBL" id="LDOU01000013">
    <property type="protein sequence ID" value="KLV08776.1"/>
    <property type="molecule type" value="Genomic_DNA"/>
</dbReference>
<dbReference type="PRINTS" id="PR01441">
    <property type="entry name" value="CELLSNTHASEC"/>
</dbReference>
<keyword evidence="3 8" id="KW-0732">Signal</keyword>
<dbReference type="SMART" id="SM00028">
    <property type="entry name" value="TPR"/>
    <property type="match status" value="5"/>
</dbReference>
<evidence type="ECO:0000256" key="7">
    <source>
        <dbReference type="PROSITE-ProRule" id="PRU00339"/>
    </source>
</evidence>
<dbReference type="UniPathway" id="UPA00694"/>
<comment type="caution">
    <text evidence="10">The sequence shown here is derived from an EMBL/GenBank/DDBJ whole genome shotgun (WGS) entry which is preliminary data.</text>
</comment>
<evidence type="ECO:0000256" key="3">
    <source>
        <dbReference type="ARBA" id="ARBA00022729"/>
    </source>
</evidence>
<dbReference type="STRING" id="320778.ABT57_12040"/>
<dbReference type="PATRIC" id="fig|320778.3.peg.2624"/>
<comment type="pathway">
    <text evidence="2">Glycan metabolism; bacterial cellulose biosynthesis.</text>
</comment>
<reference evidence="10 11" key="1">
    <citation type="submission" date="2015-05" db="EMBL/GenBank/DDBJ databases">
        <title>Photobacterium galathea sp. nov.</title>
        <authorList>
            <person name="Machado H."/>
            <person name="Gram L."/>
        </authorList>
    </citation>
    <scope>NUCLEOTIDE SEQUENCE [LARGE SCALE GENOMIC DNA]</scope>
    <source>
        <strain evidence="10 11">DSM 22954</strain>
    </source>
</reference>
<dbReference type="Pfam" id="PF05420">
    <property type="entry name" value="BCSC_C"/>
    <property type="match status" value="1"/>
</dbReference>
<organism evidence="10 11">
    <name type="scientific">Photobacterium ganghwense</name>
    <dbReference type="NCBI Taxonomy" id="320778"/>
    <lineage>
        <taxon>Bacteria</taxon>
        <taxon>Pseudomonadati</taxon>
        <taxon>Pseudomonadota</taxon>
        <taxon>Gammaproteobacteria</taxon>
        <taxon>Vibrionales</taxon>
        <taxon>Vibrionaceae</taxon>
        <taxon>Photobacterium</taxon>
    </lineage>
</organism>
<dbReference type="PANTHER" id="PTHR12558">
    <property type="entry name" value="CELL DIVISION CYCLE 16,23,27"/>
    <property type="match status" value="1"/>
</dbReference>
<dbReference type="Gene3D" id="1.25.40.10">
    <property type="entry name" value="Tetratricopeptide repeat domain"/>
    <property type="match status" value="3"/>
</dbReference>
<dbReference type="PANTHER" id="PTHR12558:SF13">
    <property type="entry name" value="CELL DIVISION CYCLE PROTEIN 27 HOMOLOG"/>
    <property type="match status" value="1"/>
</dbReference>
<keyword evidence="4" id="KW-0677">Repeat</keyword>
<comment type="function">
    <text evidence="1">Required for maximal bacterial cellulose synthesis.</text>
</comment>
<evidence type="ECO:0000256" key="5">
    <source>
        <dbReference type="ARBA" id="ARBA00022803"/>
    </source>
</evidence>
<keyword evidence="11" id="KW-1185">Reference proteome</keyword>
<dbReference type="Proteomes" id="UP000035909">
    <property type="component" value="Unassembled WGS sequence"/>
</dbReference>
<sequence>MPVALGVSSLFSSLSAHAGIQQISTAPLTKAQLEAVYQPVQPAQFATAVPRVNSVEWLLNQLKLADAVGRDDIVESTLERLFAIEENHPAGLYYEANMYLKRQQPELAQQVYERLKKSAPRSSHTQALGVILALRGKDRLAYQHARLLAKSGRYQEALSAYNTLFPQGMPSPALQLEYLQLEGNLSSRWADVKRGLERLNADYPGVPQYQLALANHIMKENPADPWVLNTYRQLAFTPGLGTTVRNSWMRALDIVPISADVVKQYSLLASYFPSDMDLQRASQGAAKRWEIEQELRKDPTYLAKLRGLKLLDEGKNAQAEKQLRYALSTRPQDPDILGGLGLVYLRAGNQKQALNYFKQALALNTNPDTQSKWENLVQTSSYWTYLDDGDKFAARGNFSKAEQRYKSAITIDQSGPYAFTSLGALYLQQGKYAAADRYYRMALERDKLNGSALRGRLDVLLEQDDAVGALKLAQRYTPAQQSVVADKMAAIQSDTILRNLRTAMANDDRAGTEKYLAALIEVNPTSPWLRLDIANVLLSLGERSRADAQMKRWAAETADPEMQFAYALYLADTEQPDAAIAALERVPVNNRTESMQRNLIRLQLNRDLTDLHKQYAISPSAVRETLHRLEKQFAGQVQPLSRIANAWVDVGHPQEAERIYRTLQPSGSWDADAHLAYGGLMVSLMHFADFDRWYNTLSPQLTTGKRSVSDKLSASELRELDALQTRRWLAEADILLARHDAKRAFDGYEKASSEQEPYQTQGQIGMLLAAAELGDKARYPNLVAALDAKRHSLSARQLMAAATVLHRVGYQQKASEFNALLDSRSDADAMDYRDSMAIAMDNQQWNLAEMRAYQALNSDRIEKRKDTAVAKSETPTPRELYDTADDYWLTRNVKTDIDKLRDRTDGHILIGWDYSARDGENKSSQIPIEARIPVTQWEGHLLLRADYISVDSGELGYYDKNTDKDITRFRNKASGMALGVGWEAENWRADIGTTPLGFNHSTWVGGLSVDGDLGDIGWTATVSRRPETSSTLSYAGMTVPSEASDPAGTEWGGVVRTGVKFNASWDDGGSYGFWSSAQFHFMNGEKVADNTRLGLLGGAYYKLIATDDRRLSVGTNLMYLSYDKNLSEYSLLHGGYYSPQSYFSISLPVNYYGRYDNTWSYLISGSVSNSWTQEDAPYLSSGQSDTGGGFGYSLQAALEKRVSERWYLGASFDLQRSDFYTPNHFMFYAKYTFNDRWQPIEFPPAVPKLYSDFD</sequence>
<dbReference type="InterPro" id="IPR019734">
    <property type="entry name" value="TPR_rpt"/>
</dbReference>
<evidence type="ECO:0000256" key="6">
    <source>
        <dbReference type="ARBA" id="ARBA00022916"/>
    </source>
</evidence>
<dbReference type="GO" id="GO:0030244">
    <property type="term" value="P:cellulose biosynthetic process"/>
    <property type="evidence" value="ECO:0007669"/>
    <property type="project" value="UniProtKB-KW"/>
</dbReference>
<dbReference type="OrthoDB" id="174989at2"/>
<keyword evidence="6" id="KW-0135">Cellulose biosynthesis</keyword>
<feature type="domain" description="Cellulose synthase operon C C-terminal" evidence="9">
    <location>
        <begin position="921"/>
        <end position="1234"/>
    </location>
</feature>
<dbReference type="Pfam" id="PF13414">
    <property type="entry name" value="TPR_11"/>
    <property type="match status" value="1"/>
</dbReference>
<evidence type="ECO:0000313" key="10">
    <source>
        <dbReference type="EMBL" id="KLV08776.1"/>
    </source>
</evidence>
<feature type="chain" id="PRO_5005252314" evidence="8">
    <location>
        <begin position="19"/>
        <end position="1254"/>
    </location>
</feature>
<dbReference type="InterPro" id="IPR008410">
    <property type="entry name" value="BCSC_C"/>
</dbReference>
<feature type="repeat" description="TPR" evidence="7">
    <location>
        <begin position="416"/>
        <end position="449"/>
    </location>
</feature>
<evidence type="ECO:0000256" key="1">
    <source>
        <dbReference type="ARBA" id="ARBA00003476"/>
    </source>
</evidence>
<dbReference type="GO" id="GO:0006011">
    <property type="term" value="P:UDP-alpha-D-glucose metabolic process"/>
    <property type="evidence" value="ECO:0007669"/>
    <property type="project" value="InterPro"/>
</dbReference>
<dbReference type="InterPro" id="IPR011990">
    <property type="entry name" value="TPR-like_helical_dom_sf"/>
</dbReference>
<dbReference type="RefSeq" id="WP_047885702.1">
    <property type="nucleotide sequence ID" value="NZ_CP071325.1"/>
</dbReference>
<protein>
    <submittedName>
        <fullName evidence="10">Cellulose synthase</fullName>
    </submittedName>
</protein>
<gene>
    <name evidence="10" type="ORF">ABT57_12040</name>
</gene>
<dbReference type="PROSITE" id="PS50005">
    <property type="entry name" value="TPR"/>
    <property type="match status" value="2"/>
</dbReference>
<feature type="signal peptide" evidence="8">
    <location>
        <begin position="1"/>
        <end position="18"/>
    </location>
</feature>
<feature type="repeat" description="TPR" evidence="7">
    <location>
        <begin position="334"/>
        <end position="367"/>
    </location>
</feature>
<proteinExistence type="predicted"/>
<keyword evidence="5 7" id="KW-0802">TPR repeat</keyword>